<dbReference type="InterPro" id="IPR036986">
    <property type="entry name" value="S4_RNA-bd_sf"/>
</dbReference>
<dbReference type="FunFam" id="3.30.70.1560:FF:000001">
    <property type="entry name" value="Pseudouridine synthase"/>
    <property type="match status" value="1"/>
</dbReference>
<dbReference type="Gene3D" id="3.30.70.1560">
    <property type="entry name" value="Alpha-L RNA-binding motif"/>
    <property type="match status" value="1"/>
</dbReference>
<dbReference type="Gene3D" id="3.10.290.10">
    <property type="entry name" value="RNA-binding S4 domain"/>
    <property type="match status" value="1"/>
</dbReference>
<dbReference type="GO" id="GO:0000455">
    <property type="term" value="P:enzyme-directed rRNA pseudouridine synthesis"/>
    <property type="evidence" value="ECO:0007669"/>
    <property type="project" value="UniProtKB-ARBA"/>
</dbReference>
<evidence type="ECO:0000259" key="7">
    <source>
        <dbReference type="SMART" id="SM00363"/>
    </source>
</evidence>
<dbReference type="GO" id="GO:0003723">
    <property type="term" value="F:RNA binding"/>
    <property type="evidence" value="ECO:0007669"/>
    <property type="project" value="UniProtKB-KW"/>
</dbReference>
<reference evidence="9" key="2">
    <citation type="journal article" date="2019" name="MicrobiologyOpen">
        <title>High-quality draft genome sequence of Gaiella occulta isolated from a 150 meter deep mineral water borehole and comparison with the genome sequences of other deep-branching lineages of the phylum Actinobacteria.</title>
        <authorList>
            <person name="Severino R."/>
            <person name="Froufe H.J.C."/>
            <person name="Barroso C."/>
            <person name="Albuquerque L."/>
            <person name="Lobo-da-Cunha A."/>
            <person name="da Costa M.S."/>
            <person name="Egas C."/>
        </authorList>
    </citation>
    <scope>NUCLEOTIDE SEQUENCE [LARGE SCALE GENOMIC DNA]</scope>
    <source>
        <strain evidence="9">F2-233</strain>
    </source>
</reference>
<dbReference type="GO" id="GO:0120159">
    <property type="term" value="F:rRNA pseudouridine synthase activity"/>
    <property type="evidence" value="ECO:0007669"/>
    <property type="project" value="UniProtKB-ARBA"/>
</dbReference>
<feature type="domain" description="RNA-binding S4" evidence="7">
    <location>
        <begin position="1"/>
        <end position="59"/>
    </location>
</feature>
<gene>
    <name evidence="8" type="ORF">Gocc_2411</name>
</gene>
<dbReference type="EC" id="5.4.99.-" evidence="6"/>
<dbReference type="SMART" id="SM00363">
    <property type="entry name" value="S4"/>
    <property type="match status" value="1"/>
</dbReference>
<dbReference type="SUPFAM" id="SSF55120">
    <property type="entry name" value="Pseudouridine synthase"/>
    <property type="match status" value="1"/>
</dbReference>
<comment type="catalytic activity">
    <reaction evidence="1">
        <text>a uridine in RNA = a pseudouridine in RNA</text>
        <dbReference type="Rhea" id="RHEA:48348"/>
        <dbReference type="Rhea" id="RHEA-COMP:12068"/>
        <dbReference type="Rhea" id="RHEA-COMP:12069"/>
        <dbReference type="ChEBI" id="CHEBI:65314"/>
        <dbReference type="ChEBI" id="CHEBI:65315"/>
    </reaction>
</comment>
<sequence length="231" mass="24910">MRLNRYLARAGVASRRGADALIRAGRVRVNGAPGEPGTFVAAGDRVEVDGVEVGKQPLAHVLLHKPPGVVTTARDPQGRPTVVDIVGHDARVVPVGRLDIDTTGALLLSNDGDLAHRLAHPRYGVEKTYVADVEGEPSAETILRLASGVALEDGVTAPARVRRLGRARLELVLHEGRNRQVRRMCDAVGHPVRRLHRSGYAGLDLKGLEVGAWRELTRDEVDALRRLVGMA</sequence>
<dbReference type="InterPro" id="IPR042092">
    <property type="entry name" value="PsdUridine_s_RsuA/RluB/E/F_cat"/>
</dbReference>
<dbReference type="Proteomes" id="UP000254134">
    <property type="component" value="Unassembled WGS sequence"/>
</dbReference>
<dbReference type="NCBIfam" id="TIGR00093">
    <property type="entry name" value="pseudouridine synthase"/>
    <property type="match status" value="1"/>
</dbReference>
<dbReference type="GO" id="GO:0005829">
    <property type="term" value="C:cytosol"/>
    <property type="evidence" value="ECO:0007669"/>
    <property type="project" value="UniProtKB-ARBA"/>
</dbReference>
<keyword evidence="9" id="KW-1185">Reference proteome</keyword>
<dbReference type="SUPFAM" id="SSF55174">
    <property type="entry name" value="Alpha-L RNA-binding motif"/>
    <property type="match status" value="1"/>
</dbReference>
<reference evidence="8 9" key="1">
    <citation type="submission" date="2018-07" db="EMBL/GenBank/DDBJ databases">
        <title>High-quality-draft genome sequence of Gaiella occulta.</title>
        <authorList>
            <person name="Severino R."/>
            <person name="Froufe H.J.C."/>
            <person name="Rainey F.A."/>
            <person name="Barroso C."/>
            <person name="Albuquerque L."/>
            <person name="Lobo-Da-Cunha A."/>
            <person name="Da Costa M.S."/>
            <person name="Egas C."/>
        </authorList>
    </citation>
    <scope>NUCLEOTIDE SEQUENCE [LARGE SCALE GENOMIC DNA]</scope>
    <source>
        <strain evidence="8 9">F2-233</strain>
    </source>
</reference>
<proteinExistence type="inferred from homology"/>
<dbReference type="CDD" id="cd02870">
    <property type="entry name" value="PseudoU_synth_RsuA_like"/>
    <property type="match status" value="1"/>
</dbReference>
<comment type="similarity">
    <text evidence="2 6">Belongs to the pseudouridine synthase RsuA family.</text>
</comment>
<dbReference type="Gene3D" id="3.30.70.580">
    <property type="entry name" value="Pseudouridine synthase I, catalytic domain, N-terminal subdomain"/>
    <property type="match status" value="1"/>
</dbReference>
<evidence type="ECO:0000256" key="6">
    <source>
        <dbReference type="RuleBase" id="RU003887"/>
    </source>
</evidence>
<dbReference type="CDD" id="cd00165">
    <property type="entry name" value="S4"/>
    <property type="match status" value="1"/>
</dbReference>
<evidence type="ECO:0000256" key="1">
    <source>
        <dbReference type="ARBA" id="ARBA00000073"/>
    </source>
</evidence>
<dbReference type="RefSeq" id="WP_114796825.1">
    <property type="nucleotide sequence ID" value="NZ_QQZY01000006.1"/>
</dbReference>
<comment type="caution">
    <text evidence="8">The sequence shown here is derived from an EMBL/GenBank/DDBJ whole genome shotgun (WGS) entry which is preliminary data.</text>
</comment>
<dbReference type="Pfam" id="PF00849">
    <property type="entry name" value="PseudoU_synth_2"/>
    <property type="match status" value="1"/>
</dbReference>
<dbReference type="PANTHER" id="PTHR47683:SF2">
    <property type="entry name" value="RNA-BINDING S4 DOMAIN-CONTAINING PROTEIN"/>
    <property type="match status" value="1"/>
</dbReference>
<dbReference type="PANTHER" id="PTHR47683">
    <property type="entry name" value="PSEUDOURIDINE SYNTHASE FAMILY PROTEIN-RELATED"/>
    <property type="match status" value="1"/>
</dbReference>
<dbReference type="InterPro" id="IPR050343">
    <property type="entry name" value="RsuA_PseudoU_synthase"/>
</dbReference>
<evidence type="ECO:0000256" key="4">
    <source>
        <dbReference type="ARBA" id="ARBA00023235"/>
    </source>
</evidence>
<keyword evidence="3 5" id="KW-0694">RNA-binding</keyword>
<name>A0A7M2YWK3_9ACTN</name>
<evidence type="ECO:0000256" key="2">
    <source>
        <dbReference type="ARBA" id="ARBA00008348"/>
    </source>
</evidence>
<dbReference type="PROSITE" id="PS01149">
    <property type="entry name" value="PSI_RSU"/>
    <property type="match status" value="1"/>
</dbReference>
<dbReference type="FunFam" id="3.10.290.10:FF:000003">
    <property type="entry name" value="Pseudouridine synthase"/>
    <property type="match status" value="1"/>
</dbReference>
<keyword evidence="4 6" id="KW-0413">Isomerase</keyword>
<evidence type="ECO:0000256" key="3">
    <source>
        <dbReference type="ARBA" id="ARBA00022884"/>
    </source>
</evidence>
<dbReference type="InterPro" id="IPR020094">
    <property type="entry name" value="TruA/RsuA/RluB/E/F_N"/>
</dbReference>
<organism evidence="8 9">
    <name type="scientific">Gaiella occulta</name>
    <dbReference type="NCBI Taxonomy" id="1002870"/>
    <lineage>
        <taxon>Bacteria</taxon>
        <taxon>Bacillati</taxon>
        <taxon>Actinomycetota</taxon>
        <taxon>Thermoleophilia</taxon>
        <taxon>Gaiellales</taxon>
        <taxon>Gaiellaceae</taxon>
        <taxon>Gaiella</taxon>
    </lineage>
</organism>
<accession>A0A7M2YWK3</accession>
<dbReference type="InterPro" id="IPR018496">
    <property type="entry name" value="PsdUridine_synth_RsuA/RluB_CS"/>
</dbReference>
<protein>
    <recommendedName>
        <fullName evidence="6">Pseudouridine synthase</fullName>
        <ecNumber evidence="6">5.4.99.-</ecNumber>
    </recommendedName>
</protein>
<dbReference type="AlphaFoldDB" id="A0A7M2YWK3"/>
<evidence type="ECO:0000313" key="9">
    <source>
        <dbReference type="Proteomes" id="UP000254134"/>
    </source>
</evidence>
<dbReference type="InterPro" id="IPR006145">
    <property type="entry name" value="PsdUridine_synth_RsuA/RluA"/>
</dbReference>
<dbReference type="Pfam" id="PF01479">
    <property type="entry name" value="S4"/>
    <property type="match status" value="1"/>
</dbReference>
<dbReference type="PROSITE" id="PS50889">
    <property type="entry name" value="S4"/>
    <property type="match status" value="1"/>
</dbReference>
<dbReference type="InterPro" id="IPR000748">
    <property type="entry name" value="PsdUridine_synth_RsuA/RluB/E/F"/>
</dbReference>
<evidence type="ECO:0000256" key="5">
    <source>
        <dbReference type="PROSITE-ProRule" id="PRU00182"/>
    </source>
</evidence>
<dbReference type="OrthoDB" id="9807213at2"/>
<dbReference type="InterPro" id="IPR002942">
    <property type="entry name" value="S4_RNA-bd"/>
</dbReference>
<evidence type="ECO:0000313" key="8">
    <source>
        <dbReference type="EMBL" id="RDI73847.1"/>
    </source>
</evidence>
<dbReference type="EMBL" id="QQZY01000006">
    <property type="protein sequence ID" value="RDI73847.1"/>
    <property type="molecule type" value="Genomic_DNA"/>
</dbReference>
<dbReference type="InterPro" id="IPR020103">
    <property type="entry name" value="PsdUridine_synth_cat_dom_sf"/>
</dbReference>